<reference evidence="2 3" key="1">
    <citation type="submission" date="2023-08" db="EMBL/GenBank/DDBJ databases">
        <title>Phytohabitans sansha sp. nov., isolated from marine sediment.</title>
        <authorList>
            <person name="Zhao Y."/>
            <person name="Yi K."/>
        </authorList>
    </citation>
    <scope>NUCLEOTIDE SEQUENCE [LARGE SCALE GENOMIC DNA]</scope>
    <source>
        <strain evidence="2 3">ZYX-F-186</strain>
    </source>
</reference>
<protein>
    <submittedName>
        <fullName evidence="2">Fic family protein</fullName>
    </submittedName>
</protein>
<dbReference type="Pfam" id="PF02661">
    <property type="entry name" value="Fic"/>
    <property type="match status" value="1"/>
</dbReference>
<organism evidence="2 3">
    <name type="scientific">Phytohabitans maris</name>
    <dbReference type="NCBI Taxonomy" id="3071409"/>
    <lineage>
        <taxon>Bacteria</taxon>
        <taxon>Bacillati</taxon>
        <taxon>Actinomycetota</taxon>
        <taxon>Actinomycetes</taxon>
        <taxon>Micromonosporales</taxon>
        <taxon>Micromonosporaceae</taxon>
    </lineage>
</organism>
<evidence type="ECO:0000259" key="1">
    <source>
        <dbReference type="PROSITE" id="PS51459"/>
    </source>
</evidence>
<dbReference type="RefSeq" id="WP_308715949.1">
    <property type="nucleotide sequence ID" value="NZ_JAVHUY010000033.1"/>
</dbReference>
<dbReference type="InterPro" id="IPR040198">
    <property type="entry name" value="Fido_containing"/>
</dbReference>
<gene>
    <name evidence="2" type="ORF">RB614_29525</name>
</gene>
<proteinExistence type="predicted"/>
<sequence>MNRLFERTHPWINFSFQLKRLDYTTWMLLGEAESKCEHIAGVPLRPDIAEKMNRIYLSKGIHGTTSIEGNTLSEGEVLARVSGDLPLPPSREYLGREVDNILEICNEIIDDVIAGKPLVLTPERISEFNGRILNGLPLSGEVTPGALRNHSVVVANYRGAPAEDLPFLMDRFCEWIDKDFDPGSARNMGFVVAILRAILAHLYIAWLHPFADGNGRTARLIEFQLLIQAGVPMPAAQLLSNHYNKTRDRYYQVLGSTSQGDFPVQDFIKYAIEGFVDELRDQIDYIREQQMHVTWENFIHDVFRTQETPAKRRQKHLVLDFPPDKQIALNEVRHISPRLAEEYAGKQQKTVSRDINELTSMGLIRRVGSRGRFVRVNRAIISAFLPIRAEVSE</sequence>
<dbReference type="InterPro" id="IPR036597">
    <property type="entry name" value="Fido-like_dom_sf"/>
</dbReference>
<dbReference type="InterPro" id="IPR003812">
    <property type="entry name" value="Fido"/>
</dbReference>
<dbReference type="Proteomes" id="UP001230908">
    <property type="component" value="Unassembled WGS sequence"/>
</dbReference>
<dbReference type="PANTHER" id="PTHR13504:SF38">
    <property type="entry name" value="FIDO DOMAIN-CONTAINING PROTEIN"/>
    <property type="match status" value="1"/>
</dbReference>
<feature type="domain" description="Fido" evidence="1">
    <location>
        <begin position="120"/>
        <end position="273"/>
    </location>
</feature>
<dbReference type="Gene3D" id="1.10.3290.10">
    <property type="entry name" value="Fido-like domain"/>
    <property type="match status" value="1"/>
</dbReference>
<evidence type="ECO:0000313" key="3">
    <source>
        <dbReference type="Proteomes" id="UP001230908"/>
    </source>
</evidence>
<evidence type="ECO:0000313" key="2">
    <source>
        <dbReference type="EMBL" id="MDQ7908681.1"/>
    </source>
</evidence>
<dbReference type="PROSITE" id="PS51459">
    <property type="entry name" value="FIDO"/>
    <property type="match status" value="1"/>
</dbReference>
<name>A0ABU0ZNS8_9ACTN</name>
<dbReference type="EMBL" id="JAVHUY010000033">
    <property type="protein sequence ID" value="MDQ7908681.1"/>
    <property type="molecule type" value="Genomic_DNA"/>
</dbReference>
<comment type="caution">
    <text evidence="2">The sequence shown here is derived from an EMBL/GenBank/DDBJ whole genome shotgun (WGS) entry which is preliminary data.</text>
</comment>
<keyword evidence="3" id="KW-1185">Reference proteome</keyword>
<dbReference type="SUPFAM" id="SSF140931">
    <property type="entry name" value="Fic-like"/>
    <property type="match status" value="1"/>
</dbReference>
<accession>A0ABU0ZNS8</accession>
<dbReference type="PANTHER" id="PTHR13504">
    <property type="entry name" value="FIDO DOMAIN-CONTAINING PROTEIN DDB_G0283145"/>
    <property type="match status" value="1"/>
</dbReference>